<comment type="caution">
    <text evidence="1">The sequence shown here is derived from an EMBL/GenBank/DDBJ whole genome shotgun (WGS) entry which is preliminary data.</text>
</comment>
<gene>
    <name evidence="1" type="ORF">A2678_00045</name>
</gene>
<protein>
    <submittedName>
        <fullName evidence="1">Uncharacterized protein</fullName>
    </submittedName>
</protein>
<reference evidence="1 2" key="1">
    <citation type="journal article" date="2016" name="Nat. Commun.">
        <title>Thousands of microbial genomes shed light on interconnected biogeochemical processes in an aquifer system.</title>
        <authorList>
            <person name="Anantharaman K."/>
            <person name="Brown C.T."/>
            <person name="Hug L.A."/>
            <person name="Sharon I."/>
            <person name="Castelle C.J."/>
            <person name="Probst A.J."/>
            <person name="Thomas B.C."/>
            <person name="Singh A."/>
            <person name="Wilkins M.J."/>
            <person name="Karaoz U."/>
            <person name="Brodie E.L."/>
            <person name="Williams K.H."/>
            <person name="Hubbard S.S."/>
            <person name="Banfield J.F."/>
        </authorList>
    </citation>
    <scope>NUCLEOTIDE SEQUENCE [LARGE SCALE GENOMIC DNA]</scope>
</reference>
<name>A0A1F6CJJ3_9BACT</name>
<evidence type="ECO:0000313" key="1">
    <source>
        <dbReference type="EMBL" id="OGG49315.1"/>
    </source>
</evidence>
<sequence length="168" mass="18743">MSVLAIRIRQEIYHAQELVRVHGRPVLRQAWPALGLLLIIPGVFNAGVISNTSEKSQANAINMHVEYAPTAYLYKPTILSISIMNALRNKGEFSIRVEKKLLDDFAVTRIEPEPVSTNIGTSEITYRFSDLGYRILTFTLMPKKLGTTAVTLQFGIDPPVAFSIKTLL</sequence>
<accession>A0A1F6CJJ3</accession>
<dbReference type="EMBL" id="MFKU01000001">
    <property type="protein sequence ID" value="OGG49315.1"/>
    <property type="molecule type" value="Genomic_DNA"/>
</dbReference>
<organism evidence="1 2">
    <name type="scientific">Candidatus Kaiserbacteria bacterium RIFCSPHIGHO2_01_FULL_53_31</name>
    <dbReference type="NCBI Taxonomy" id="1798481"/>
    <lineage>
        <taxon>Bacteria</taxon>
        <taxon>Candidatus Kaiseribacteriota</taxon>
    </lineage>
</organism>
<dbReference type="Proteomes" id="UP000178815">
    <property type="component" value="Unassembled WGS sequence"/>
</dbReference>
<evidence type="ECO:0000313" key="2">
    <source>
        <dbReference type="Proteomes" id="UP000178815"/>
    </source>
</evidence>
<proteinExistence type="predicted"/>
<dbReference type="AlphaFoldDB" id="A0A1F6CJJ3"/>
<dbReference type="STRING" id="1798481.A2678_00045"/>